<evidence type="ECO:0000256" key="1">
    <source>
        <dbReference type="SAM" id="MobiDB-lite"/>
    </source>
</evidence>
<organism evidence="2">
    <name type="scientific">Arion vulgaris</name>
    <dbReference type="NCBI Taxonomy" id="1028688"/>
    <lineage>
        <taxon>Eukaryota</taxon>
        <taxon>Metazoa</taxon>
        <taxon>Spiralia</taxon>
        <taxon>Lophotrochozoa</taxon>
        <taxon>Mollusca</taxon>
        <taxon>Gastropoda</taxon>
        <taxon>Heterobranchia</taxon>
        <taxon>Euthyneura</taxon>
        <taxon>Panpulmonata</taxon>
        <taxon>Eupulmonata</taxon>
        <taxon>Stylommatophora</taxon>
        <taxon>Helicina</taxon>
        <taxon>Arionoidea</taxon>
        <taxon>Arionidae</taxon>
        <taxon>Arion</taxon>
    </lineage>
</organism>
<dbReference type="EMBL" id="HACG01009331">
    <property type="protein sequence ID" value="CEK56196.1"/>
    <property type="molecule type" value="Transcribed_RNA"/>
</dbReference>
<gene>
    <name evidence="2" type="primary">ORF27054</name>
</gene>
<sequence length="49" mass="5738">MISCRLASQKHYKRKKKKNRPHFDISLQVDATFKPAPPRKTEKKVSGQE</sequence>
<feature type="compositionally biased region" description="Basic residues" evidence="1">
    <location>
        <begin position="8"/>
        <end position="20"/>
    </location>
</feature>
<proteinExistence type="predicted"/>
<feature type="compositionally biased region" description="Basic and acidic residues" evidence="1">
    <location>
        <begin position="39"/>
        <end position="49"/>
    </location>
</feature>
<feature type="non-terminal residue" evidence="2">
    <location>
        <position position="49"/>
    </location>
</feature>
<dbReference type="AlphaFoldDB" id="A0A0B6YK55"/>
<accession>A0A0B6YK55</accession>
<protein>
    <submittedName>
        <fullName evidence="2">Uncharacterized protein</fullName>
    </submittedName>
</protein>
<reference evidence="2" key="1">
    <citation type="submission" date="2014-12" db="EMBL/GenBank/DDBJ databases">
        <title>Insight into the proteome of Arion vulgaris.</title>
        <authorList>
            <person name="Aradska J."/>
            <person name="Bulat T."/>
            <person name="Smidak R."/>
            <person name="Sarate P."/>
            <person name="Gangsoo J."/>
            <person name="Sialana F."/>
            <person name="Bilban M."/>
            <person name="Lubec G."/>
        </authorList>
    </citation>
    <scope>NUCLEOTIDE SEQUENCE</scope>
    <source>
        <tissue evidence="2">Skin</tissue>
    </source>
</reference>
<evidence type="ECO:0000313" key="2">
    <source>
        <dbReference type="EMBL" id="CEK56196.1"/>
    </source>
</evidence>
<name>A0A0B6YK55_9EUPU</name>
<feature type="region of interest" description="Disordered" evidence="1">
    <location>
        <begin position="1"/>
        <end position="49"/>
    </location>
</feature>